<keyword evidence="4" id="KW-1185">Reference proteome</keyword>
<gene>
    <name evidence="3" type="ORF">QJ048_09895</name>
</gene>
<reference evidence="3 4" key="1">
    <citation type="submission" date="2023-05" db="EMBL/GenBank/DDBJ databases">
        <title>Genome sequence of Pinibacter sp. MAH-24.</title>
        <authorList>
            <person name="Huq M.A."/>
        </authorList>
    </citation>
    <scope>NUCLEOTIDE SEQUENCE [LARGE SCALE GENOMIC DNA]</scope>
    <source>
        <strain evidence="3 4">MAH-24</strain>
    </source>
</reference>
<protein>
    <submittedName>
        <fullName evidence="3">Acyltransferase</fullName>
        <ecNumber evidence="3">2.3.-.-</ecNumber>
    </submittedName>
</protein>
<dbReference type="GO" id="GO:0016746">
    <property type="term" value="F:acyltransferase activity"/>
    <property type="evidence" value="ECO:0007669"/>
    <property type="project" value="UniProtKB-KW"/>
</dbReference>
<name>A0ABT6RDY7_9BACT</name>
<feature type="transmembrane region" description="Helical" evidence="1">
    <location>
        <begin position="320"/>
        <end position="341"/>
    </location>
</feature>
<dbReference type="InterPro" id="IPR002656">
    <property type="entry name" value="Acyl_transf_3_dom"/>
</dbReference>
<feature type="transmembrane region" description="Helical" evidence="1">
    <location>
        <begin position="155"/>
        <end position="174"/>
    </location>
</feature>
<feature type="transmembrane region" description="Helical" evidence="1">
    <location>
        <begin position="89"/>
        <end position="108"/>
    </location>
</feature>
<keyword evidence="3" id="KW-0012">Acyltransferase</keyword>
<evidence type="ECO:0000313" key="3">
    <source>
        <dbReference type="EMBL" id="MDI3320084.1"/>
    </source>
</evidence>
<dbReference type="Proteomes" id="UP001226434">
    <property type="component" value="Unassembled WGS sequence"/>
</dbReference>
<sequence>MKKVWNWLNGPCGLEEIIVSRHKNNFDAIRHLAALIVIYVHCTLFVGPVGYAGAFGVPVFFFLSGLLVSQSFEASGTVKNFIWRRLLRIYPAAVVVILICALVMGPIITSLTPGDYFKSPVFFKYISSVFLVQIHFDLPGVFETSPIERSVNACLWTLPLEIKMYVFSLMWGLLKFRNKNAVLIAITLFLIFIGTACPQQAEFFFRTQIHFTNFKIFPYVSAVPMYLLGMLSYSYRGKIVVRPYWFFIGLLLFLPFVGLPFFGYVVHICIAATTLGFTVLNIKWLKKITPNSDFSYGLYIYGYPVEQLLANYAYPHIKGASLFLLIVLITFVLAFLSWNLIEKRALQFKNYI</sequence>
<proteinExistence type="predicted"/>
<keyword evidence="1" id="KW-0812">Transmembrane</keyword>
<organism evidence="3 4">
    <name type="scientific">Pinibacter soli</name>
    <dbReference type="NCBI Taxonomy" id="3044211"/>
    <lineage>
        <taxon>Bacteria</taxon>
        <taxon>Pseudomonadati</taxon>
        <taxon>Bacteroidota</taxon>
        <taxon>Chitinophagia</taxon>
        <taxon>Chitinophagales</taxon>
        <taxon>Chitinophagaceae</taxon>
        <taxon>Pinibacter</taxon>
    </lineage>
</organism>
<evidence type="ECO:0000256" key="1">
    <source>
        <dbReference type="SAM" id="Phobius"/>
    </source>
</evidence>
<dbReference type="EC" id="2.3.-.-" evidence="3"/>
<feature type="transmembrane region" description="Helical" evidence="1">
    <location>
        <begin position="28"/>
        <end position="46"/>
    </location>
</feature>
<feature type="transmembrane region" description="Helical" evidence="1">
    <location>
        <begin position="52"/>
        <end position="68"/>
    </location>
</feature>
<feature type="transmembrane region" description="Helical" evidence="1">
    <location>
        <begin position="240"/>
        <end position="258"/>
    </location>
</feature>
<feature type="domain" description="Acyltransferase 3" evidence="2">
    <location>
        <begin position="25"/>
        <end position="337"/>
    </location>
</feature>
<comment type="caution">
    <text evidence="3">The sequence shown here is derived from an EMBL/GenBank/DDBJ whole genome shotgun (WGS) entry which is preliminary data.</text>
</comment>
<feature type="transmembrane region" description="Helical" evidence="1">
    <location>
        <begin position="216"/>
        <end position="233"/>
    </location>
</feature>
<dbReference type="RefSeq" id="WP_282334183.1">
    <property type="nucleotide sequence ID" value="NZ_JASBRG010000006.1"/>
</dbReference>
<dbReference type="InterPro" id="IPR050879">
    <property type="entry name" value="Acyltransferase_3"/>
</dbReference>
<keyword evidence="1" id="KW-1133">Transmembrane helix</keyword>
<evidence type="ECO:0000259" key="2">
    <source>
        <dbReference type="Pfam" id="PF01757"/>
    </source>
</evidence>
<feature type="transmembrane region" description="Helical" evidence="1">
    <location>
        <begin position="181"/>
        <end position="201"/>
    </location>
</feature>
<dbReference type="Pfam" id="PF01757">
    <property type="entry name" value="Acyl_transf_3"/>
    <property type="match status" value="1"/>
</dbReference>
<evidence type="ECO:0000313" key="4">
    <source>
        <dbReference type="Proteomes" id="UP001226434"/>
    </source>
</evidence>
<dbReference type="EMBL" id="JASBRG010000006">
    <property type="protein sequence ID" value="MDI3320084.1"/>
    <property type="molecule type" value="Genomic_DNA"/>
</dbReference>
<keyword evidence="1" id="KW-0472">Membrane</keyword>
<accession>A0ABT6RDY7</accession>
<dbReference type="PANTHER" id="PTHR23028">
    <property type="entry name" value="ACETYLTRANSFERASE"/>
    <property type="match status" value="1"/>
</dbReference>
<keyword evidence="3" id="KW-0808">Transferase</keyword>